<accession>A0ABN3ICC0</accession>
<dbReference type="Pfam" id="PF09250">
    <property type="entry name" value="Prim-Pol"/>
    <property type="match status" value="1"/>
</dbReference>
<proteinExistence type="predicted"/>
<organism evidence="3 4">
    <name type="scientific">Streptomyces glaucosporus</name>
    <dbReference type="NCBI Taxonomy" id="284044"/>
    <lineage>
        <taxon>Bacteria</taxon>
        <taxon>Bacillati</taxon>
        <taxon>Actinomycetota</taxon>
        <taxon>Actinomycetes</taxon>
        <taxon>Kitasatosporales</taxon>
        <taxon>Streptomycetaceae</taxon>
        <taxon>Streptomyces</taxon>
    </lineage>
</organism>
<feature type="region of interest" description="Disordered" evidence="1">
    <location>
        <begin position="161"/>
        <end position="181"/>
    </location>
</feature>
<protein>
    <recommendedName>
        <fullName evidence="2">DNA primase/polymerase bifunctional N-terminal domain-containing protein</fullName>
    </recommendedName>
</protein>
<evidence type="ECO:0000313" key="3">
    <source>
        <dbReference type="EMBL" id="GAA2400386.1"/>
    </source>
</evidence>
<feature type="compositionally biased region" description="Basic and acidic residues" evidence="1">
    <location>
        <begin position="161"/>
        <end position="170"/>
    </location>
</feature>
<sequence>MQMMTRRGVQWLSAAADDPGACRAVWADDPRRPCLLSAGRLFDVVVLGQRIGLETFDQLDRRGMPLGPVAVDWRARQVGFFVPPNSRSSFTRMLEGESPSAPEYRYLDDGSAIVVPGPMPLTGDRYTWLRAPIRQPSGSSAQLAALAAMLVAASELLARADRYGEEHTHPGDAGQEPARAR</sequence>
<feature type="domain" description="DNA primase/polymerase bifunctional N-terminal" evidence="2">
    <location>
        <begin position="9"/>
        <end position="136"/>
    </location>
</feature>
<keyword evidence="4" id="KW-1185">Reference proteome</keyword>
<gene>
    <name evidence="3" type="ORF">GCM10010420_28820</name>
</gene>
<evidence type="ECO:0000259" key="2">
    <source>
        <dbReference type="Pfam" id="PF09250"/>
    </source>
</evidence>
<evidence type="ECO:0000313" key="4">
    <source>
        <dbReference type="Proteomes" id="UP001500058"/>
    </source>
</evidence>
<reference evidence="3 4" key="1">
    <citation type="journal article" date="2019" name="Int. J. Syst. Evol. Microbiol.">
        <title>The Global Catalogue of Microorganisms (GCM) 10K type strain sequencing project: providing services to taxonomists for standard genome sequencing and annotation.</title>
        <authorList>
            <consortium name="The Broad Institute Genomics Platform"/>
            <consortium name="The Broad Institute Genome Sequencing Center for Infectious Disease"/>
            <person name="Wu L."/>
            <person name="Ma J."/>
        </authorList>
    </citation>
    <scope>NUCLEOTIDE SEQUENCE [LARGE SCALE GENOMIC DNA]</scope>
    <source>
        <strain evidence="3 4">JCM 6921</strain>
    </source>
</reference>
<dbReference type="InterPro" id="IPR015330">
    <property type="entry name" value="DNA_primase/pol_bifunc_N"/>
</dbReference>
<dbReference type="EMBL" id="BAAATJ010000012">
    <property type="protein sequence ID" value="GAA2400386.1"/>
    <property type="molecule type" value="Genomic_DNA"/>
</dbReference>
<comment type="caution">
    <text evidence="3">The sequence shown here is derived from an EMBL/GenBank/DDBJ whole genome shotgun (WGS) entry which is preliminary data.</text>
</comment>
<dbReference type="Proteomes" id="UP001500058">
    <property type="component" value="Unassembled WGS sequence"/>
</dbReference>
<name>A0ABN3ICC0_9ACTN</name>
<evidence type="ECO:0000256" key="1">
    <source>
        <dbReference type="SAM" id="MobiDB-lite"/>
    </source>
</evidence>